<feature type="region of interest" description="Disordered" evidence="7">
    <location>
        <begin position="407"/>
        <end position="448"/>
    </location>
</feature>
<protein>
    <recommendedName>
        <fullName evidence="9">Transcription factor AP-2 C-terminal domain-containing protein</fullName>
    </recommendedName>
</protein>
<evidence type="ECO:0000256" key="5">
    <source>
        <dbReference type="ARBA" id="ARBA00023163"/>
    </source>
</evidence>
<evidence type="ECO:0000256" key="6">
    <source>
        <dbReference type="ARBA" id="ARBA00023242"/>
    </source>
</evidence>
<dbReference type="GeneTree" id="ENSGT00950000182848"/>
<keyword evidence="4" id="KW-0238">DNA-binding</keyword>
<keyword evidence="5" id="KW-0804">Transcription</keyword>
<dbReference type="AlphaFoldDB" id="A0A8C4QZB1"/>
<dbReference type="InterPro" id="IPR004979">
    <property type="entry name" value="TF_AP2"/>
</dbReference>
<keyword evidence="8" id="KW-1133">Transmembrane helix</keyword>
<dbReference type="PANTHER" id="PTHR10812">
    <property type="entry name" value="TRANSCRIPTION FACTOR AP-2"/>
    <property type="match status" value="1"/>
</dbReference>
<evidence type="ECO:0000256" key="3">
    <source>
        <dbReference type="ARBA" id="ARBA00023015"/>
    </source>
</evidence>
<dbReference type="GO" id="GO:0000977">
    <property type="term" value="F:RNA polymerase II transcription regulatory region sequence-specific DNA binding"/>
    <property type="evidence" value="ECO:0007669"/>
    <property type="project" value="TreeGrafter"/>
</dbReference>
<feature type="transmembrane region" description="Helical" evidence="8">
    <location>
        <begin position="62"/>
        <end position="81"/>
    </location>
</feature>
<comment type="subcellular location">
    <subcellularLocation>
        <location evidence="1">Nucleus</location>
    </subcellularLocation>
</comment>
<evidence type="ECO:0000313" key="11">
    <source>
        <dbReference type="Proteomes" id="UP000694388"/>
    </source>
</evidence>
<dbReference type="PANTHER" id="PTHR10812:SF5">
    <property type="entry name" value="TRANSCRIPTION FACTOR AP-2-DELTA"/>
    <property type="match status" value="1"/>
</dbReference>
<accession>A0A8C4QZB1</accession>
<dbReference type="PRINTS" id="PR01748">
    <property type="entry name" value="AP2TNSCPFCT"/>
</dbReference>
<keyword evidence="6" id="KW-0539">Nucleus</keyword>
<reference evidence="10" key="1">
    <citation type="submission" date="2025-08" db="UniProtKB">
        <authorList>
            <consortium name="Ensembl"/>
        </authorList>
    </citation>
    <scope>IDENTIFICATION</scope>
</reference>
<evidence type="ECO:0000256" key="8">
    <source>
        <dbReference type="SAM" id="Phobius"/>
    </source>
</evidence>
<evidence type="ECO:0000256" key="7">
    <source>
        <dbReference type="SAM" id="MobiDB-lite"/>
    </source>
</evidence>
<reference evidence="10" key="2">
    <citation type="submission" date="2025-09" db="UniProtKB">
        <authorList>
            <consortium name="Ensembl"/>
        </authorList>
    </citation>
    <scope>IDENTIFICATION</scope>
</reference>
<comment type="similarity">
    <text evidence="2">Belongs to the AP-2 family.</text>
</comment>
<name>A0A8C4QZB1_EPTBU</name>
<dbReference type="Pfam" id="PF03299">
    <property type="entry name" value="TF_AP-2"/>
    <property type="match status" value="1"/>
</dbReference>
<keyword evidence="3" id="KW-0805">Transcription regulation</keyword>
<evidence type="ECO:0000313" key="10">
    <source>
        <dbReference type="Ensembl" id="ENSEBUP00000022827.1"/>
    </source>
</evidence>
<proteinExistence type="inferred from homology"/>
<keyword evidence="11" id="KW-1185">Reference proteome</keyword>
<feature type="compositionally biased region" description="Basic and acidic residues" evidence="7">
    <location>
        <begin position="425"/>
        <end position="440"/>
    </location>
</feature>
<dbReference type="GO" id="GO:0005634">
    <property type="term" value="C:nucleus"/>
    <property type="evidence" value="ECO:0007669"/>
    <property type="project" value="UniProtKB-SubCell"/>
</dbReference>
<keyword evidence="8" id="KW-0472">Membrane</keyword>
<evidence type="ECO:0000256" key="4">
    <source>
        <dbReference type="ARBA" id="ARBA00023125"/>
    </source>
</evidence>
<sequence>MNDKKQSGCEWEDVLLGECKWWGTSGIRSQIIIVVGFFVYIVEARMRANTQRTARGASSKKLFTTISCLLPSNTMIFSAPVNPLQIHLLQIPFFLPENLLLSLFPPAVVLPFRAPSCLLVPLLYVLCISSYMSLDQVKKTKKKKRCKRHCTATLKLWKEELGFVSLASSLCTACQVACLIQSRVVSNFHRNVEMCDSVGAGSVVQVNPSDLFCSVPGRLSLLSSTSKYKVTIAETMNRASFMMHGRAKSKNGGRCLREKLDRLGLNLPAGRRKAANVTLLTSLVEGEALHLARDFGYTCETEFPAKAVGEFLAKQHVENKDLQGQHKMLLTTKQICKEFQDLLGQDRSQLGSSRPTPLLESEVQRQLNHFSLITHGFGTPAICAVLNSFQAVLSEVLSYQEKRLQNVDKTGGPSTTPPNKCVTVDSERPDSRKGGEKVDQDSQGMKLE</sequence>
<dbReference type="Proteomes" id="UP000694388">
    <property type="component" value="Unplaced"/>
</dbReference>
<feature type="transmembrane region" description="Helical" evidence="8">
    <location>
        <begin position="112"/>
        <end position="134"/>
    </location>
</feature>
<dbReference type="GO" id="GO:0000981">
    <property type="term" value="F:DNA-binding transcription factor activity, RNA polymerase II-specific"/>
    <property type="evidence" value="ECO:0007669"/>
    <property type="project" value="TreeGrafter"/>
</dbReference>
<dbReference type="InterPro" id="IPR013854">
    <property type="entry name" value="TF_AP2_C"/>
</dbReference>
<evidence type="ECO:0000256" key="2">
    <source>
        <dbReference type="ARBA" id="ARBA00007770"/>
    </source>
</evidence>
<feature type="domain" description="Transcription factor AP-2 C-terminal" evidence="9">
    <location>
        <begin position="212"/>
        <end position="395"/>
    </location>
</feature>
<dbReference type="GO" id="GO:0042127">
    <property type="term" value="P:regulation of cell population proliferation"/>
    <property type="evidence" value="ECO:0007669"/>
    <property type="project" value="TreeGrafter"/>
</dbReference>
<evidence type="ECO:0000259" key="9">
    <source>
        <dbReference type="Pfam" id="PF03299"/>
    </source>
</evidence>
<organism evidence="10 11">
    <name type="scientific">Eptatretus burgeri</name>
    <name type="common">Inshore hagfish</name>
    <dbReference type="NCBI Taxonomy" id="7764"/>
    <lineage>
        <taxon>Eukaryota</taxon>
        <taxon>Metazoa</taxon>
        <taxon>Chordata</taxon>
        <taxon>Craniata</taxon>
        <taxon>Vertebrata</taxon>
        <taxon>Cyclostomata</taxon>
        <taxon>Myxini</taxon>
        <taxon>Myxiniformes</taxon>
        <taxon>Myxinidae</taxon>
        <taxon>Eptatretinae</taxon>
        <taxon>Eptatretus</taxon>
    </lineage>
</organism>
<keyword evidence="8" id="KW-0812">Transmembrane</keyword>
<evidence type="ECO:0000256" key="1">
    <source>
        <dbReference type="ARBA" id="ARBA00004123"/>
    </source>
</evidence>
<feature type="transmembrane region" description="Helical" evidence="8">
    <location>
        <begin position="21"/>
        <end position="42"/>
    </location>
</feature>
<dbReference type="Ensembl" id="ENSEBUT00000023403.1">
    <property type="protein sequence ID" value="ENSEBUP00000022827.1"/>
    <property type="gene ID" value="ENSEBUG00000014056.1"/>
</dbReference>